<keyword evidence="3" id="KW-0238">DNA-binding</keyword>
<keyword evidence="7" id="KW-1185">Reference proteome</keyword>
<evidence type="ECO:0000256" key="2">
    <source>
        <dbReference type="ARBA" id="ARBA00023015"/>
    </source>
</evidence>
<dbReference type="SUPFAM" id="SSF46785">
    <property type="entry name" value="Winged helix' DNA-binding domain"/>
    <property type="match status" value="1"/>
</dbReference>
<organism evidence="6 7">
    <name type="scientific">Falsiroseomonas oleicola</name>
    <dbReference type="NCBI Taxonomy" id="2801474"/>
    <lineage>
        <taxon>Bacteria</taxon>
        <taxon>Pseudomonadati</taxon>
        <taxon>Pseudomonadota</taxon>
        <taxon>Alphaproteobacteria</taxon>
        <taxon>Acetobacterales</taxon>
        <taxon>Roseomonadaceae</taxon>
        <taxon>Falsiroseomonas</taxon>
    </lineage>
</organism>
<dbReference type="PROSITE" id="PS50931">
    <property type="entry name" value="HTH_LYSR"/>
    <property type="match status" value="1"/>
</dbReference>
<dbReference type="PANTHER" id="PTHR30346">
    <property type="entry name" value="TRANSCRIPTIONAL DUAL REGULATOR HCAR-RELATED"/>
    <property type="match status" value="1"/>
</dbReference>
<evidence type="ECO:0000256" key="1">
    <source>
        <dbReference type="ARBA" id="ARBA00009437"/>
    </source>
</evidence>
<dbReference type="InterPro" id="IPR005119">
    <property type="entry name" value="LysR_subst-bd"/>
</dbReference>
<proteinExistence type="inferred from homology"/>
<dbReference type="Proteomes" id="UP000689967">
    <property type="component" value="Unassembled WGS sequence"/>
</dbReference>
<evidence type="ECO:0000256" key="3">
    <source>
        <dbReference type="ARBA" id="ARBA00023125"/>
    </source>
</evidence>
<accession>A0ABS6HFW5</accession>
<evidence type="ECO:0000256" key="4">
    <source>
        <dbReference type="ARBA" id="ARBA00023163"/>
    </source>
</evidence>
<dbReference type="InterPro" id="IPR036390">
    <property type="entry name" value="WH_DNA-bd_sf"/>
</dbReference>
<reference evidence="6 7" key="1">
    <citation type="submission" date="2021-01" db="EMBL/GenBank/DDBJ databases">
        <title>Roseomonas sp. nov, a bacterium isolated from an oil production mixture in Yumen Oilfield.</title>
        <authorList>
            <person name="Wu D."/>
        </authorList>
    </citation>
    <scope>NUCLEOTIDE SEQUENCE [LARGE SCALE GENOMIC DNA]</scope>
    <source>
        <strain evidence="6 7">ROY-5-3</strain>
    </source>
</reference>
<dbReference type="Pfam" id="PF00126">
    <property type="entry name" value="HTH_1"/>
    <property type="match status" value="1"/>
</dbReference>
<keyword evidence="4" id="KW-0804">Transcription</keyword>
<dbReference type="Gene3D" id="1.10.10.10">
    <property type="entry name" value="Winged helix-like DNA-binding domain superfamily/Winged helix DNA-binding domain"/>
    <property type="match status" value="1"/>
</dbReference>
<gene>
    <name evidence="6" type="ORF">JJQ90_26555</name>
</gene>
<dbReference type="PANTHER" id="PTHR30346:SF0">
    <property type="entry name" value="HCA OPERON TRANSCRIPTIONAL ACTIVATOR HCAR"/>
    <property type="match status" value="1"/>
</dbReference>
<comment type="caution">
    <text evidence="6">The sequence shown here is derived from an EMBL/GenBank/DDBJ whole genome shotgun (WGS) entry which is preliminary data.</text>
</comment>
<keyword evidence="2" id="KW-0805">Transcription regulation</keyword>
<dbReference type="CDD" id="cd08414">
    <property type="entry name" value="PBP2_LTTR_aromatics_like"/>
    <property type="match status" value="1"/>
</dbReference>
<evidence type="ECO:0000313" key="6">
    <source>
        <dbReference type="EMBL" id="MBU8547304.1"/>
    </source>
</evidence>
<dbReference type="SUPFAM" id="SSF53850">
    <property type="entry name" value="Periplasmic binding protein-like II"/>
    <property type="match status" value="1"/>
</dbReference>
<evidence type="ECO:0000313" key="7">
    <source>
        <dbReference type="Proteomes" id="UP000689967"/>
    </source>
</evidence>
<dbReference type="EMBL" id="JAERQM010000016">
    <property type="protein sequence ID" value="MBU8547304.1"/>
    <property type="molecule type" value="Genomic_DNA"/>
</dbReference>
<dbReference type="RefSeq" id="WP_168049705.1">
    <property type="nucleotide sequence ID" value="NZ_JAERQM010000016.1"/>
</dbReference>
<feature type="domain" description="HTH lysR-type" evidence="5">
    <location>
        <begin position="20"/>
        <end position="77"/>
    </location>
</feature>
<dbReference type="InterPro" id="IPR036388">
    <property type="entry name" value="WH-like_DNA-bd_sf"/>
</dbReference>
<comment type="similarity">
    <text evidence="1">Belongs to the LysR transcriptional regulatory family.</text>
</comment>
<protein>
    <submittedName>
        <fullName evidence="6">LysR family transcriptional regulator</fullName>
    </submittedName>
</protein>
<name>A0ABS6HFW5_9PROT</name>
<sequence length="318" mass="33978">MAVEGKRGLGPVPGHLNGSINLRTLQLAIHVERHGSIRLAAKAANITASVVSRRIALLEDELGVSLFERRTSGLRPTAAGARFLEAARRMLAELDGAAGAARAAGSGLVGQLVIGTYFSASSGRFRDALLRFVARNRHVEISVVEGDREHLLGELRRGRTDVAILLGPHDETGLDRLALWQETGMVALNEGHPLSASDLVPWRGLAGETFITTSRGSGREARATVQRMLPHEHPARFATHDVSREGMFNLVGTGLGVAVLAESASGASYPGVVFRPVGDEAGPTMVEAAAYWDPKRDNPALRRFLALLRATQRSRGGV</sequence>
<dbReference type="Gene3D" id="3.40.190.10">
    <property type="entry name" value="Periplasmic binding protein-like II"/>
    <property type="match status" value="2"/>
</dbReference>
<evidence type="ECO:0000259" key="5">
    <source>
        <dbReference type="PROSITE" id="PS50931"/>
    </source>
</evidence>
<dbReference type="Pfam" id="PF03466">
    <property type="entry name" value="LysR_substrate"/>
    <property type="match status" value="1"/>
</dbReference>
<dbReference type="InterPro" id="IPR000847">
    <property type="entry name" value="LysR_HTH_N"/>
</dbReference>